<evidence type="ECO:0000256" key="3">
    <source>
        <dbReference type="ARBA" id="ARBA00022448"/>
    </source>
</evidence>
<evidence type="ECO:0000256" key="1">
    <source>
        <dbReference type="ARBA" id="ARBA00004651"/>
    </source>
</evidence>
<feature type="transmembrane region" description="Helical" evidence="9">
    <location>
        <begin position="236"/>
        <end position="257"/>
    </location>
</feature>
<evidence type="ECO:0000313" key="10">
    <source>
        <dbReference type="EMBL" id="MEE2060647.1"/>
    </source>
</evidence>
<comment type="similarity">
    <text evidence="2">Belongs to the BCCT transporter (TC 2.A.15) family.</text>
</comment>
<keyword evidence="3" id="KW-0813">Transport</keyword>
<dbReference type="Pfam" id="PF02028">
    <property type="entry name" value="BCCT"/>
    <property type="match status" value="1"/>
</dbReference>
<keyword evidence="11" id="KW-1185">Reference proteome</keyword>
<feature type="transmembrane region" description="Helical" evidence="9">
    <location>
        <begin position="20"/>
        <end position="37"/>
    </location>
</feature>
<dbReference type="NCBIfam" id="TIGR00842">
    <property type="entry name" value="bcct"/>
    <property type="match status" value="1"/>
</dbReference>
<protein>
    <submittedName>
        <fullName evidence="10">BCCT family transporter</fullName>
    </submittedName>
</protein>
<dbReference type="RefSeq" id="WP_330135817.1">
    <property type="nucleotide sequence ID" value="NZ_JAUTXY010000013.1"/>
</dbReference>
<feature type="transmembrane region" description="Helical" evidence="9">
    <location>
        <begin position="410"/>
        <end position="433"/>
    </location>
</feature>
<feature type="transmembrane region" description="Helical" evidence="9">
    <location>
        <begin position="190"/>
        <end position="216"/>
    </location>
</feature>
<evidence type="ECO:0000256" key="8">
    <source>
        <dbReference type="SAM" id="MobiDB-lite"/>
    </source>
</evidence>
<dbReference type="EMBL" id="JAUTXY010000013">
    <property type="protein sequence ID" value="MEE2060647.1"/>
    <property type="molecule type" value="Genomic_DNA"/>
</dbReference>
<feature type="transmembrane region" description="Helical" evidence="9">
    <location>
        <begin position="152"/>
        <end position="170"/>
    </location>
</feature>
<evidence type="ECO:0000256" key="6">
    <source>
        <dbReference type="ARBA" id="ARBA00022989"/>
    </source>
</evidence>
<evidence type="ECO:0000256" key="5">
    <source>
        <dbReference type="ARBA" id="ARBA00022692"/>
    </source>
</evidence>
<keyword evidence="7 9" id="KW-0472">Membrane</keyword>
<dbReference type="PANTHER" id="PTHR30047:SF7">
    <property type="entry name" value="HIGH-AFFINITY CHOLINE TRANSPORT PROTEIN"/>
    <property type="match status" value="1"/>
</dbReference>
<sequence>MPILQRAHDALRLRTSPGIFFASAAVAILFVVVTIAFTGAVDEIFSTASTWIMTNLGWFYILGVTTFLLFLVGIALTRYGRVRLGGDDERPEHSNITWFSMLFAAGIGTILMFWAVAEPISHFANPPMQDVEPRSVEAAQEAMGFALYHFGLHTWTIFALPGLCFGYFIYKRHLPPRVSSIFAPILGVRIYGPIGHAIDVLAILGTVFGVATSVGLGTLQINAGLAQLFDLEESGFIQIGLIAIVTVMAGVSVALGLDKGIKRLSNLNIGMAVGLLVFVLVTGPSLFLLKGMIESVGIYAEALPRLAFWNDTFASSGWQNTWTVFYWAWTITWSPFVGIFIARISRGRTIREFVGGVLGLPVLFSVIWFSIFGMGSFDIELNGEGGLVERVVGDGDIPGALFEFLGHFPFTGFVSFIAIVLVVIFFVTSVDSTAMVLDMMASGHEEKAPIHQRLFWAILMGLVASTMLVATGKDGLDALQQLITVVGLPFFVMGFVMMYSLVRGIREDLGERPEPVTRQWPQVHTAEALAAAEELPAPEVVVVTHAIPDVGSGNTDDVDHDNEDHDSGEQDDEDRAESGAEDPSETR</sequence>
<keyword evidence="4" id="KW-1003">Cell membrane</keyword>
<proteinExistence type="inferred from homology"/>
<evidence type="ECO:0000256" key="4">
    <source>
        <dbReference type="ARBA" id="ARBA00022475"/>
    </source>
</evidence>
<feature type="transmembrane region" description="Helical" evidence="9">
    <location>
        <begin position="57"/>
        <end position="76"/>
    </location>
</feature>
<feature type="transmembrane region" description="Helical" evidence="9">
    <location>
        <begin position="96"/>
        <end position="117"/>
    </location>
</feature>
<dbReference type="InterPro" id="IPR000060">
    <property type="entry name" value="BCCT_transptr"/>
</dbReference>
<keyword evidence="6 9" id="KW-1133">Transmembrane helix</keyword>
<evidence type="ECO:0000256" key="2">
    <source>
        <dbReference type="ARBA" id="ARBA00005658"/>
    </source>
</evidence>
<accession>A0ABU7LGG7</accession>
<feature type="transmembrane region" description="Helical" evidence="9">
    <location>
        <begin position="478"/>
        <end position="502"/>
    </location>
</feature>
<feature type="transmembrane region" description="Helical" evidence="9">
    <location>
        <begin position="269"/>
        <end position="289"/>
    </location>
</feature>
<keyword evidence="5 9" id="KW-0812">Transmembrane</keyword>
<comment type="caution">
    <text evidence="10">The sequence shown here is derived from an EMBL/GenBank/DDBJ whole genome shotgun (WGS) entry which is preliminary data.</text>
</comment>
<evidence type="ECO:0000313" key="11">
    <source>
        <dbReference type="Proteomes" id="UP001336020"/>
    </source>
</evidence>
<reference evidence="10 11" key="1">
    <citation type="submission" date="2023-07" db="EMBL/GenBank/DDBJ databases">
        <authorList>
            <person name="Girao M."/>
            <person name="Carvalho M.F."/>
        </authorList>
    </citation>
    <scope>NUCLEOTIDE SEQUENCE [LARGE SCALE GENOMIC DNA]</scope>
    <source>
        <strain evidence="10 11">YIM65754</strain>
    </source>
</reference>
<feature type="region of interest" description="Disordered" evidence="8">
    <location>
        <begin position="546"/>
        <end position="587"/>
    </location>
</feature>
<dbReference type="PANTHER" id="PTHR30047">
    <property type="entry name" value="HIGH-AFFINITY CHOLINE TRANSPORT PROTEIN-RELATED"/>
    <property type="match status" value="1"/>
</dbReference>
<dbReference type="Proteomes" id="UP001336020">
    <property type="component" value="Unassembled WGS sequence"/>
</dbReference>
<evidence type="ECO:0000256" key="7">
    <source>
        <dbReference type="ARBA" id="ARBA00023136"/>
    </source>
</evidence>
<organism evidence="10 11">
    <name type="scientific">Rhodococcus artemisiae</name>
    <dbReference type="NCBI Taxonomy" id="714159"/>
    <lineage>
        <taxon>Bacteria</taxon>
        <taxon>Bacillati</taxon>
        <taxon>Actinomycetota</taxon>
        <taxon>Actinomycetes</taxon>
        <taxon>Mycobacteriales</taxon>
        <taxon>Nocardiaceae</taxon>
        <taxon>Rhodococcus</taxon>
    </lineage>
</organism>
<feature type="transmembrane region" description="Helical" evidence="9">
    <location>
        <begin position="324"/>
        <end position="341"/>
    </location>
</feature>
<feature type="compositionally biased region" description="Acidic residues" evidence="8">
    <location>
        <begin position="569"/>
        <end position="587"/>
    </location>
</feature>
<gene>
    <name evidence="10" type="ORF">Q7514_24300</name>
</gene>
<evidence type="ECO:0000256" key="9">
    <source>
        <dbReference type="SAM" id="Phobius"/>
    </source>
</evidence>
<name>A0ABU7LGG7_9NOCA</name>
<feature type="transmembrane region" description="Helical" evidence="9">
    <location>
        <begin position="353"/>
        <end position="372"/>
    </location>
</feature>
<comment type="subcellular location">
    <subcellularLocation>
        <location evidence="1">Cell membrane</location>
        <topology evidence="1">Multi-pass membrane protein</topology>
    </subcellularLocation>
</comment>
<feature type="transmembrane region" description="Helical" evidence="9">
    <location>
        <begin position="454"/>
        <end position="472"/>
    </location>
</feature>